<sequence>MRQENVADHNQQQQSDISKHDESNIVGDGSNQMMQQNVNDMNLMVNANIDESEIEMIEEDTVGQIVQGEDGGNKYAMVEVLDGVVENTIHSDSNMNMSDNTNDSMKMDESNMNDGDSGEALYIDGMIDPLPQGIESMAPVDVLNAASRL</sequence>
<protein>
    <submittedName>
        <fullName evidence="2">Uncharacterized protein</fullName>
    </submittedName>
</protein>
<evidence type="ECO:0000313" key="2">
    <source>
        <dbReference type="EMBL" id="VDK63721.1"/>
    </source>
</evidence>
<dbReference type="EMBL" id="UYRR01035153">
    <property type="protein sequence ID" value="VDK63721.1"/>
    <property type="molecule type" value="Genomic_DNA"/>
</dbReference>
<evidence type="ECO:0000256" key="1">
    <source>
        <dbReference type="SAM" id="MobiDB-lite"/>
    </source>
</evidence>
<reference evidence="2 3" key="1">
    <citation type="submission" date="2018-11" db="EMBL/GenBank/DDBJ databases">
        <authorList>
            <consortium name="Pathogen Informatics"/>
        </authorList>
    </citation>
    <scope>NUCLEOTIDE SEQUENCE [LARGE SCALE GENOMIC DNA]</scope>
</reference>
<keyword evidence="3" id="KW-1185">Reference proteome</keyword>
<dbReference type="Proteomes" id="UP000267096">
    <property type="component" value="Unassembled WGS sequence"/>
</dbReference>
<proteinExistence type="predicted"/>
<name>A0A3P6TGG8_ANISI</name>
<gene>
    <name evidence="2" type="ORF">ASIM_LOCUS18187</name>
</gene>
<accession>A0A3P6TGG8</accession>
<feature type="region of interest" description="Disordered" evidence="1">
    <location>
        <begin position="1"/>
        <end position="32"/>
    </location>
</feature>
<evidence type="ECO:0000313" key="3">
    <source>
        <dbReference type="Proteomes" id="UP000267096"/>
    </source>
</evidence>
<organism evidence="2 3">
    <name type="scientific">Anisakis simplex</name>
    <name type="common">Herring worm</name>
    <dbReference type="NCBI Taxonomy" id="6269"/>
    <lineage>
        <taxon>Eukaryota</taxon>
        <taxon>Metazoa</taxon>
        <taxon>Ecdysozoa</taxon>
        <taxon>Nematoda</taxon>
        <taxon>Chromadorea</taxon>
        <taxon>Rhabditida</taxon>
        <taxon>Spirurina</taxon>
        <taxon>Ascaridomorpha</taxon>
        <taxon>Ascaridoidea</taxon>
        <taxon>Anisakidae</taxon>
        <taxon>Anisakis</taxon>
        <taxon>Anisakis simplex complex</taxon>
    </lineage>
</organism>
<dbReference type="AlphaFoldDB" id="A0A3P6TGG8"/>